<dbReference type="InterPro" id="IPR053164">
    <property type="entry name" value="IS1016-like_transposase"/>
</dbReference>
<feature type="region of interest" description="Disordered" evidence="1">
    <location>
        <begin position="137"/>
        <end position="168"/>
    </location>
</feature>
<dbReference type="Pfam" id="PF12762">
    <property type="entry name" value="DDE_Tnp_IS1595"/>
    <property type="match status" value="1"/>
</dbReference>
<protein>
    <recommendedName>
        <fullName evidence="2">ISXO2-like transposase domain-containing protein</fullName>
    </recommendedName>
</protein>
<evidence type="ECO:0000259" key="2">
    <source>
        <dbReference type="SMART" id="SM01126"/>
    </source>
</evidence>
<feature type="compositionally biased region" description="Low complexity" evidence="1">
    <location>
        <begin position="150"/>
        <end position="161"/>
    </location>
</feature>
<evidence type="ECO:0000313" key="3">
    <source>
        <dbReference type="EMBL" id="KAA0705008.1"/>
    </source>
</evidence>
<feature type="compositionally biased region" description="Acidic residues" evidence="1">
    <location>
        <begin position="343"/>
        <end position="356"/>
    </location>
</feature>
<dbReference type="PANTHER" id="PTHR47163">
    <property type="entry name" value="DDE_TNP_IS1595 DOMAIN-CONTAINING PROTEIN"/>
    <property type="match status" value="1"/>
</dbReference>
<evidence type="ECO:0000313" key="4">
    <source>
        <dbReference type="Proteomes" id="UP000324632"/>
    </source>
</evidence>
<feature type="domain" description="ISXO2-like transposase" evidence="2">
    <location>
        <begin position="1"/>
        <end position="116"/>
    </location>
</feature>
<evidence type="ECO:0000256" key="1">
    <source>
        <dbReference type="SAM" id="MobiDB-lite"/>
    </source>
</evidence>
<dbReference type="PANTHER" id="PTHR47163:SF2">
    <property type="entry name" value="SI:DKEY-17M8.2"/>
    <property type="match status" value="1"/>
</dbReference>
<feature type="region of interest" description="Disordered" evidence="1">
    <location>
        <begin position="336"/>
        <end position="426"/>
    </location>
</feature>
<reference evidence="3 4" key="1">
    <citation type="journal article" date="2019" name="Mol. Ecol. Resour.">
        <title>Chromosome-level genome assembly of Triplophysa tibetana, a fish adapted to the harsh high-altitude environment of the Tibetan Plateau.</title>
        <authorList>
            <person name="Yang X."/>
            <person name="Liu H."/>
            <person name="Ma Z."/>
            <person name="Zou Y."/>
            <person name="Zou M."/>
            <person name="Mao Y."/>
            <person name="Li X."/>
            <person name="Wang H."/>
            <person name="Chen T."/>
            <person name="Wang W."/>
            <person name="Yang R."/>
        </authorList>
    </citation>
    <scope>NUCLEOTIDE SEQUENCE [LARGE SCALE GENOMIC DNA]</scope>
    <source>
        <strain evidence="3">TTIB1903HZAU</strain>
        <tissue evidence="3">Muscle</tissue>
    </source>
</reference>
<name>A0A5A9N710_9TELE</name>
<comment type="caution">
    <text evidence="3">The sequence shown here is derived from an EMBL/GenBank/DDBJ whole genome shotgun (WGS) entry which is preliminary data.</text>
</comment>
<dbReference type="SMART" id="SM01126">
    <property type="entry name" value="DDE_Tnp_IS1595"/>
    <property type="match status" value="1"/>
</dbReference>
<dbReference type="AlphaFoldDB" id="A0A5A9N710"/>
<sequence>MLGVRHQQQQRTGKPILRLLERRSRRHLVPLIANHVRPGSSIIRFEWCAYCILPTLGYNHYTVNHSRWYADPHTGAHTQHIERAWRSYKEQIWRLRGNRTESLLSDHLAVIEWNEWVAKKHSDAAFGRLIHNISRKFKRSGKQSPPPSRQPSRSPASSYASILPSIPPRNVDCPRITASANQSRHPLFSTDERGRTVRFVLLLAAGLPDGKTCHSVEGHKKPAADDIGAYIYTFEVIATHERWDKAVGMRGHTNIRDLIEAVELAEAVDKLSYYTLQEPYLLSLSLIFDTMGEVVRRLAEVVVRQQRFLEQLAQQLSQDRLTRLLSHYKEHGIDLKENKSELEKEDTEELEDEEVGPEQLAAPEAEETGELMERNGASSSATAGTDGGNPDGGMDLTGDLRHGPVEKPRQPKLKSYPRRSFGSQGQLESRGFSYSWFKQYQLLENSVR</sequence>
<keyword evidence="4" id="KW-1185">Reference proteome</keyword>
<dbReference type="EMBL" id="SOYY01000022">
    <property type="protein sequence ID" value="KAA0705008.1"/>
    <property type="molecule type" value="Genomic_DNA"/>
</dbReference>
<organism evidence="3 4">
    <name type="scientific">Triplophysa tibetana</name>
    <dbReference type="NCBI Taxonomy" id="1572043"/>
    <lineage>
        <taxon>Eukaryota</taxon>
        <taxon>Metazoa</taxon>
        <taxon>Chordata</taxon>
        <taxon>Craniata</taxon>
        <taxon>Vertebrata</taxon>
        <taxon>Euteleostomi</taxon>
        <taxon>Actinopterygii</taxon>
        <taxon>Neopterygii</taxon>
        <taxon>Teleostei</taxon>
        <taxon>Ostariophysi</taxon>
        <taxon>Cypriniformes</taxon>
        <taxon>Nemacheilidae</taxon>
        <taxon>Triplophysa</taxon>
    </lineage>
</organism>
<feature type="compositionally biased region" description="Basic and acidic residues" evidence="1">
    <location>
        <begin position="398"/>
        <end position="409"/>
    </location>
</feature>
<accession>A0A5A9N710</accession>
<gene>
    <name evidence="3" type="ORF">E1301_Tti022255</name>
</gene>
<proteinExistence type="predicted"/>
<dbReference type="Proteomes" id="UP000324632">
    <property type="component" value="Chromosome 22"/>
</dbReference>
<dbReference type="InterPro" id="IPR024445">
    <property type="entry name" value="Tnp_ISXO2-like"/>
</dbReference>